<dbReference type="KEGG" id="fls:GLV81_00685"/>
<evidence type="ECO:0000313" key="1">
    <source>
        <dbReference type="EMBL" id="QGW26815.1"/>
    </source>
</evidence>
<dbReference type="RefSeq" id="WP_157475944.1">
    <property type="nucleotide sequence ID" value="NZ_CP046566.1"/>
</dbReference>
<evidence type="ECO:0000313" key="2">
    <source>
        <dbReference type="Proteomes" id="UP000426027"/>
    </source>
</evidence>
<dbReference type="InterPro" id="IPR026350">
    <property type="entry name" value="GxxExxY"/>
</dbReference>
<keyword evidence="2" id="KW-1185">Reference proteome</keyword>
<accession>A0A6I6GEJ7</accession>
<dbReference type="EMBL" id="CP046566">
    <property type="protein sequence ID" value="QGW26815.1"/>
    <property type="molecule type" value="Genomic_DNA"/>
</dbReference>
<dbReference type="Pfam" id="PF13366">
    <property type="entry name" value="PDDEXK_3"/>
    <property type="match status" value="1"/>
</dbReference>
<gene>
    <name evidence="1" type="ORF">GLV81_00685</name>
</gene>
<organism evidence="1 2">
    <name type="scientific">Phnomibacter ginsenosidimutans</name>
    <dbReference type="NCBI Taxonomy" id="2676868"/>
    <lineage>
        <taxon>Bacteria</taxon>
        <taxon>Pseudomonadati</taxon>
        <taxon>Bacteroidota</taxon>
        <taxon>Chitinophagia</taxon>
        <taxon>Chitinophagales</taxon>
        <taxon>Chitinophagaceae</taxon>
        <taxon>Phnomibacter</taxon>
    </lineage>
</organism>
<protein>
    <submittedName>
        <fullName evidence="1">GxxExxY protein</fullName>
    </submittedName>
</protein>
<sequence>MEQTFDKKHADLTRRIIGAAMEVHNRLGPGFQELIYQRALAIELPHHELSFVREFEMPIFYREQQIGTRRVDFLVENIISVELKALTKLEDVHLAQAINYLEAYNLEVGLLINFGTPRLQFHRLQNKRFKP</sequence>
<dbReference type="NCBIfam" id="TIGR04256">
    <property type="entry name" value="GxxExxY"/>
    <property type="match status" value="1"/>
</dbReference>
<proteinExistence type="predicted"/>
<dbReference type="AlphaFoldDB" id="A0A6I6GEJ7"/>
<name>A0A6I6GEJ7_9BACT</name>
<dbReference type="Proteomes" id="UP000426027">
    <property type="component" value="Chromosome"/>
</dbReference>
<reference evidence="1 2" key="1">
    <citation type="submission" date="2019-11" db="EMBL/GenBank/DDBJ databases">
        <authorList>
            <person name="Im W.T."/>
        </authorList>
    </citation>
    <scope>NUCLEOTIDE SEQUENCE [LARGE SCALE GENOMIC DNA]</scope>
    <source>
        <strain evidence="1 2">SB-02</strain>
    </source>
</reference>